<organism evidence="1 2">
    <name type="scientific">Nonomuraea aridisoli</name>
    <dbReference type="NCBI Taxonomy" id="2070368"/>
    <lineage>
        <taxon>Bacteria</taxon>
        <taxon>Bacillati</taxon>
        <taxon>Actinomycetota</taxon>
        <taxon>Actinomycetes</taxon>
        <taxon>Streptosporangiales</taxon>
        <taxon>Streptosporangiaceae</taxon>
        <taxon>Nonomuraea</taxon>
    </lineage>
</organism>
<dbReference type="OrthoDB" id="3578774at2"/>
<evidence type="ECO:0000313" key="1">
    <source>
        <dbReference type="EMBL" id="PZG12847.1"/>
    </source>
</evidence>
<dbReference type="AlphaFoldDB" id="A0A2W2EU38"/>
<comment type="caution">
    <text evidence="1">The sequence shown here is derived from an EMBL/GenBank/DDBJ whole genome shotgun (WGS) entry which is preliminary data.</text>
</comment>
<evidence type="ECO:0000313" key="2">
    <source>
        <dbReference type="Proteomes" id="UP000249304"/>
    </source>
</evidence>
<dbReference type="Proteomes" id="UP000249304">
    <property type="component" value="Unassembled WGS sequence"/>
</dbReference>
<feature type="non-terminal residue" evidence="1">
    <location>
        <position position="633"/>
    </location>
</feature>
<accession>A0A2W2EU38</accession>
<reference evidence="1 2" key="1">
    <citation type="submission" date="2018-01" db="EMBL/GenBank/DDBJ databases">
        <title>Draft genome sequence of Nonomuraea sp. KC333.</title>
        <authorList>
            <person name="Sahin N."/>
            <person name="Saygin H."/>
            <person name="Ay H."/>
        </authorList>
    </citation>
    <scope>NUCLEOTIDE SEQUENCE [LARGE SCALE GENOMIC DNA]</scope>
    <source>
        <strain evidence="1 2">KC333</strain>
    </source>
</reference>
<protein>
    <submittedName>
        <fullName evidence="1">Uncharacterized protein</fullName>
    </submittedName>
</protein>
<keyword evidence="2" id="KW-1185">Reference proteome</keyword>
<name>A0A2W2EU38_9ACTN</name>
<sequence length="633" mass="69594">MRTWFGPEEQDDFEAAKALLVRRCLAWAQQHDRPADGLLLEAALDARHESRDGRLAYWDEPQIRRFLLNWIPAQLVAEREVLDTAPEVLRTYLHYLATTGLLDPRGATLAAAEEAIDRAAADYPQALDDPARQGLAKFWVQVALSHGVDITDQDAFEQFRRDIDAGVIQYDHDVLNDIMEARLLGRDAVEERAFPQPPIALPPQSELTEAAARSETVRRLAALTKWVGPDGRSLTKTGNLSLADAREVAALLGTGEENRQARTSTELHHVTLLLTWAKKLHLIRTSKGRLLQVAKAGPLLRDPFELWRRAFTVFPDLGRWVCTSESPLAGSFPETLPDLLNSMYGLDAMPVARLEETVWLACRDYFLDGFLLSDDESGREWVAHDLGRTFEILSDLGAVELTHGPADPLYTSDLDHEEQELPPDAVERLRARLSAPDLLLARLTPLALSAVRDSLLAEGRDAPLIGELATASPASLLGVISEHYSHDGAVAELDGWLAHPGHNIDALLQAVRACPFRSRASALLHVLGETLPEIRARLPRLRDDPALGPIVLSHLVDRGDLAPASLPPHEHLLLAAESFITLLEIAGLETLEQQLKAKAGPDAPGFLEAVLSSGHPDTVGLEEIRTLVALALI</sequence>
<gene>
    <name evidence="1" type="ORF">C1J01_31650</name>
</gene>
<proteinExistence type="predicted"/>
<dbReference type="EMBL" id="POUD01000174">
    <property type="protein sequence ID" value="PZG12847.1"/>
    <property type="molecule type" value="Genomic_DNA"/>
</dbReference>
<dbReference type="RefSeq" id="WP_111182648.1">
    <property type="nucleotide sequence ID" value="NZ_POUD01000174.1"/>
</dbReference>